<sequence>MSQALLNEHIEAIRKDYMQSVNQLQQQSRELATAREELNHSKQLQMQQMQELSIELAKQQEIANRLTRLISDYMPHLPQQQQVAVMTEVMQLEKMRMTPISAMEQQQAMLAQMFMQQAQAAQAQQVHAAQLLGLGRGMMSGGAPGASPRGGKPNGVQPGMPQVSMSPGFPLAMMSQFGLPSMPQFAHPVMPIPGMQMGQLAPPPTLNVQVSTPSRTHSSGSRTPLSMQAQPSPREKPTPTAVVSSSLIGSAVPIPQEGATGSPVVSPQSADSAPHSIDGHGSAPLQIADSPQIKNEVKGEELSVA</sequence>
<feature type="region of interest" description="Disordered" evidence="2">
    <location>
        <begin position="196"/>
        <end position="305"/>
    </location>
</feature>
<keyword evidence="3" id="KW-1185">Reference proteome</keyword>
<accession>A0AAF3F845</accession>
<evidence type="ECO:0008006" key="5">
    <source>
        <dbReference type="Google" id="ProtNLM"/>
    </source>
</evidence>
<dbReference type="WBParaSite" id="MBELARI_LOCUS21832">
    <property type="protein sequence ID" value="MBELARI_LOCUS21832"/>
    <property type="gene ID" value="MBELARI_LOCUS21832"/>
</dbReference>
<proteinExistence type="predicted"/>
<feature type="coiled-coil region" evidence="1">
    <location>
        <begin position="7"/>
        <end position="69"/>
    </location>
</feature>
<feature type="compositionally biased region" description="Polar residues" evidence="2">
    <location>
        <begin position="206"/>
        <end position="231"/>
    </location>
</feature>
<organism evidence="3 4">
    <name type="scientific">Mesorhabditis belari</name>
    <dbReference type="NCBI Taxonomy" id="2138241"/>
    <lineage>
        <taxon>Eukaryota</taxon>
        <taxon>Metazoa</taxon>
        <taxon>Ecdysozoa</taxon>
        <taxon>Nematoda</taxon>
        <taxon>Chromadorea</taxon>
        <taxon>Rhabditida</taxon>
        <taxon>Rhabditina</taxon>
        <taxon>Rhabditomorpha</taxon>
        <taxon>Rhabditoidea</taxon>
        <taxon>Rhabditidae</taxon>
        <taxon>Mesorhabditinae</taxon>
        <taxon>Mesorhabditis</taxon>
    </lineage>
</organism>
<feature type="region of interest" description="Disordered" evidence="2">
    <location>
        <begin position="140"/>
        <end position="163"/>
    </location>
</feature>
<keyword evidence="1" id="KW-0175">Coiled coil</keyword>
<protein>
    <recommendedName>
        <fullName evidence="5">Groucho/TLE N-terminal Q-rich domain-containing protein</fullName>
    </recommendedName>
</protein>
<dbReference type="Proteomes" id="UP000887575">
    <property type="component" value="Unassembled WGS sequence"/>
</dbReference>
<dbReference type="AlphaFoldDB" id="A0AAF3F845"/>
<reference evidence="4" key="1">
    <citation type="submission" date="2024-02" db="UniProtKB">
        <authorList>
            <consortium name="WormBaseParasite"/>
        </authorList>
    </citation>
    <scope>IDENTIFICATION</scope>
</reference>
<evidence type="ECO:0000313" key="4">
    <source>
        <dbReference type="WBParaSite" id="MBELARI_LOCUS21832"/>
    </source>
</evidence>
<evidence type="ECO:0000256" key="2">
    <source>
        <dbReference type="SAM" id="MobiDB-lite"/>
    </source>
</evidence>
<feature type="compositionally biased region" description="Basic and acidic residues" evidence="2">
    <location>
        <begin position="295"/>
        <end position="305"/>
    </location>
</feature>
<evidence type="ECO:0000313" key="3">
    <source>
        <dbReference type="Proteomes" id="UP000887575"/>
    </source>
</evidence>
<evidence type="ECO:0000256" key="1">
    <source>
        <dbReference type="SAM" id="Coils"/>
    </source>
</evidence>
<name>A0AAF3F845_9BILA</name>